<dbReference type="EMBL" id="CP151504">
    <property type="protein sequence ID" value="WZN61687.1"/>
    <property type="molecule type" value="Genomic_DNA"/>
</dbReference>
<sequence length="220" mass="23552">MRTDDAEDDEEIETLSTPPSGEQGPAEHAVQTRPDAGGRSLQSLLQSLVPARLQTTQNVPDSPSRHSDMIEEPTQTQGECEAAPDAGAPVLRSAQDDLVNALPVTGREWAYSSRGGGRGALVQRVQGLREELRRAAASSESGSGERVVVQSSSYECGFIKCWCALQDGGSAWVIFRGASCGELDTSKGSRLESEPPYHRREIDDTTVLLVRSARSILGSA</sequence>
<organism evidence="2 3">
    <name type="scientific">Chloropicon roscoffensis</name>
    <dbReference type="NCBI Taxonomy" id="1461544"/>
    <lineage>
        <taxon>Eukaryota</taxon>
        <taxon>Viridiplantae</taxon>
        <taxon>Chlorophyta</taxon>
        <taxon>Chloropicophyceae</taxon>
        <taxon>Chloropicales</taxon>
        <taxon>Chloropicaceae</taxon>
        <taxon>Chloropicon</taxon>
    </lineage>
</organism>
<proteinExistence type="predicted"/>
<feature type="compositionally biased region" description="Acidic residues" evidence="1">
    <location>
        <begin position="1"/>
        <end position="13"/>
    </location>
</feature>
<dbReference type="AlphaFoldDB" id="A0AAX4P5P1"/>
<feature type="region of interest" description="Disordered" evidence="1">
    <location>
        <begin position="1"/>
        <end position="82"/>
    </location>
</feature>
<gene>
    <name evidence="2" type="ORF">HKI87_04g32220</name>
</gene>
<keyword evidence="3" id="KW-1185">Reference proteome</keyword>
<reference evidence="2 3" key="1">
    <citation type="submission" date="2024-03" db="EMBL/GenBank/DDBJ databases">
        <title>Complete genome sequence of the green alga Chloropicon roscoffensis RCC1871.</title>
        <authorList>
            <person name="Lemieux C."/>
            <person name="Pombert J.-F."/>
            <person name="Otis C."/>
            <person name="Turmel M."/>
        </authorList>
    </citation>
    <scope>NUCLEOTIDE SEQUENCE [LARGE SCALE GENOMIC DNA]</scope>
    <source>
        <strain evidence="2 3">RCC1871</strain>
    </source>
</reference>
<evidence type="ECO:0000313" key="3">
    <source>
        <dbReference type="Proteomes" id="UP001472866"/>
    </source>
</evidence>
<dbReference type="Proteomes" id="UP001472866">
    <property type="component" value="Chromosome 04"/>
</dbReference>
<evidence type="ECO:0000256" key="1">
    <source>
        <dbReference type="SAM" id="MobiDB-lite"/>
    </source>
</evidence>
<evidence type="ECO:0000313" key="2">
    <source>
        <dbReference type="EMBL" id="WZN61687.1"/>
    </source>
</evidence>
<name>A0AAX4P5P1_9CHLO</name>
<protein>
    <submittedName>
        <fullName evidence="2">Uncharacterized protein</fullName>
    </submittedName>
</protein>
<accession>A0AAX4P5P1</accession>